<dbReference type="Pfam" id="PF04471">
    <property type="entry name" value="Mrr_cat"/>
    <property type="match status" value="1"/>
</dbReference>
<dbReference type="STRING" id="865938.Weevi_1680"/>
<keyword evidence="2 3" id="KW-0067">ATP-binding</keyword>
<dbReference type="Gene3D" id="3.40.1350.10">
    <property type="match status" value="1"/>
</dbReference>
<dbReference type="GO" id="GO:0005524">
    <property type="term" value="F:ATP binding"/>
    <property type="evidence" value="ECO:0007669"/>
    <property type="project" value="UniProtKB-UniRule"/>
</dbReference>
<reference evidence="5 6" key="1">
    <citation type="journal article" date="2011" name="Stand. Genomic Sci.">
        <title>Complete genome sequence of Weeksella virosa type strain (9751).</title>
        <authorList>
            <person name="Lang E."/>
            <person name="Teshima H."/>
            <person name="Lucas S."/>
            <person name="Lapidus A."/>
            <person name="Hammon N."/>
            <person name="Deshpande S."/>
            <person name="Nolan M."/>
            <person name="Cheng J.F."/>
            <person name="Pitluck S."/>
            <person name="Liolios K."/>
            <person name="Pagani I."/>
            <person name="Mikhailova N."/>
            <person name="Ivanova N."/>
            <person name="Mavromatis K."/>
            <person name="Pati A."/>
            <person name="Tapia R."/>
            <person name="Han C."/>
            <person name="Goodwin L."/>
            <person name="Chen A."/>
            <person name="Palaniappan K."/>
            <person name="Land M."/>
            <person name="Hauser L."/>
            <person name="Chang Y.J."/>
            <person name="Jeffries C.D."/>
            <person name="Brambilla E.M."/>
            <person name="Kopitz M."/>
            <person name="Rohde M."/>
            <person name="Goker M."/>
            <person name="Tindall B.J."/>
            <person name="Detter J.C."/>
            <person name="Woyke T."/>
            <person name="Bristow J."/>
            <person name="Eisen J.A."/>
            <person name="Markowitz V."/>
            <person name="Hugenholtz P."/>
            <person name="Klenk H.P."/>
            <person name="Kyrpides N.C."/>
        </authorList>
    </citation>
    <scope>NUCLEOTIDE SEQUENCE [LARGE SCALE GENOMIC DNA]</scope>
    <source>
        <strain evidence="6">ATCC 43766 / DSM 16922 / JCM 21250 / NBRC 16016 / NCTC 11634 / CL345/78</strain>
    </source>
</reference>
<evidence type="ECO:0000256" key="3">
    <source>
        <dbReference type="PROSITE-ProRule" id="PRU00492"/>
    </source>
</evidence>
<dbReference type="AlphaFoldDB" id="F0NZU9"/>
<dbReference type="HOGENOM" id="CLU_086368_0_0_10"/>
<proteinExistence type="predicted"/>
<keyword evidence="1 3" id="KW-0547">Nucleotide-binding</keyword>
<dbReference type="InterPro" id="IPR005144">
    <property type="entry name" value="ATP-cone_dom"/>
</dbReference>
<dbReference type="KEGG" id="wvi:Weevi_1680"/>
<evidence type="ECO:0000256" key="2">
    <source>
        <dbReference type="ARBA" id="ARBA00022840"/>
    </source>
</evidence>
<dbReference type="eggNOG" id="COG1787">
    <property type="taxonomic scope" value="Bacteria"/>
</dbReference>
<dbReference type="InterPro" id="IPR007560">
    <property type="entry name" value="Restrct_endonuc_IV_Mrr"/>
</dbReference>
<dbReference type="InterPro" id="IPR011335">
    <property type="entry name" value="Restrct_endonuc-II-like"/>
</dbReference>
<evidence type="ECO:0000256" key="1">
    <source>
        <dbReference type="ARBA" id="ARBA00022741"/>
    </source>
</evidence>
<dbReference type="InterPro" id="IPR011856">
    <property type="entry name" value="tRNA_endonuc-like_dom_sf"/>
</dbReference>
<dbReference type="GO" id="GO:0009307">
    <property type="term" value="P:DNA restriction-modification system"/>
    <property type="evidence" value="ECO:0007669"/>
    <property type="project" value="InterPro"/>
</dbReference>
<evidence type="ECO:0000313" key="6">
    <source>
        <dbReference type="Proteomes" id="UP000008641"/>
    </source>
</evidence>
<dbReference type="Proteomes" id="UP000008641">
    <property type="component" value="Chromosome"/>
</dbReference>
<organism evidence="5 6">
    <name type="scientific">Weeksella virosa (strain ATCC 43766 / DSM 16922 / JCM 21250 / CCUG 30538 / CDC 9751 / IAM 14551 / NBRC 16016 / NCTC 11634 / CL345/78)</name>
    <dbReference type="NCBI Taxonomy" id="865938"/>
    <lineage>
        <taxon>Bacteria</taxon>
        <taxon>Pseudomonadati</taxon>
        <taxon>Bacteroidota</taxon>
        <taxon>Flavobacteriia</taxon>
        <taxon>Flavobacteriales</taxon>
        <taxon>Weeksellaceae</taxon>
        <taxon>Weeksella</taxon>
    </lineage>
</organism>
<dbReference type="GO" id="GO:0004519">
    <property type="term" value="F:endonuclease activity"/>
    <property type="evidence" value="ECO:0007669"/>
    <property type="project" value="InterPro"/>
</dbReference>
<dbReference type="Pfam" id="PF03477">
    <property type="entry name" value="ATP-cone"/>
    <property type="match status" value="1"/>
</dbReference>
<dbReference type="SUPFAM" id="SSF52980">
    <property type="entry name" value="Restriction endonuclease-like"/>
    <property type="match status" value="1"/>
</dbReference>
<feature type="domain" description="ATP-cone" evidence="4">
    <location>
        <begin position="1"/>
        <end position="82"/>
    </location>
</feature>
<evidence type="ECO:0000259" key="4">
    <source>
        <dbReference type="PROSITE" id="PS51161"/>
    </source>
</evidence>
<sequence length="284" mass="32549">MKVKKQSGELVDFDPKSLRRSLSRSGATKSEIEEVFSTVNNFLYSGISTRELYQKAFDELKKFRSSYAARYSLKRALQELGPEGHLFEEWIAKIFIEQGYQALTGITVQGAAVTHEIDVVALKGEELIFCECKFRNDLDAKISVTTPMYILSRIKDVMNNEYEFFGKKMKPTKGFLVTNAYLTTDSIDFANYYGIGLISWNYPEGKNIKEIVDYSALYPLTCLTNLTKEQEKQLMEKGTILVKELVENPTVLDELRLDENTKNNVLEEARELIDVECFRCENPT</sequence>
<name>F0NZU9_WEEVC</name>
<evidence type="ECO:0000313" key="5">
    <source>
        <dbReference type="EMBL" id="ADX68373.1"/>
    </source>
</evidence>
<dbReference type="RefSeq" id="WP_013598762.1">
    <property type="nucleotide sequence ID" value="NC_015144.1"/>
</dbReference>
<dbReference type="OrthoDB" id="320396at2"/>
<gene>
    <name evidence="5" type="ordered locus">Weevi_1680</name>
</gene>
<protein>
    <submittedName>
        <fullName evidence="5">Nuclease</fullName>
    </submittedName>
</protein>
<dbReference type="EMBL" id="CP002455">
    <property type="protein sequence ID" value="ADX68373.1"/>
    <property type="molecule type" value="Genomic_DNA"/>
</dbReference>
<keyword evidence="6" id="KW-1185">Reference proteome</keyword>
<reference evidence="6" key="2">
    <citation type="journal article" date="2011" name="Stand. Genomic Sci.">
        <title>Complete genome sequence of Weeksella virosa type strain (9751T).</title>
        <authorList>
            <person name="Lang E."/>
            <person name="Teshima H."/>
            <person name="Lucas S."/>
            <person name="Lapidus A."/>
            <person name="Hammon N."/>
            <person name="Deshpande S."/>
            <person name="Nolan M."/>
            <person name="Cheng J."/>
            <person name="Pitluck S."/>
            <person name="Liolios K."/>
            <person name="Pagani I."/>
            <person name="Mikhailova N."/>
            <person name="Ivanova N."/>
            <person name="Mavromatis K."/>
            <person name="Pati A."/>
            <person name="Tapia R."/>
            <person name="Han C."/>
            <person name="Goodwin L."/>
            <person name="Chen A."/>
            <person name="Palaniappan K."/>
            <person name="Land M."/>
            <person name="Hauser L."/>
            <person name="Chang Y."/>
            <person name="Jeffries C."/>
            <person name="Brambilla E."/>
            <person name="Kopitz M."/>
            <person name="Rohde M."/>
            <person name="Goker M."/>
            <person name="Tindall B."/>
            <person name="Detter J."/>
            <person name="Woyke T."/>
            <person name="Bristow J."/>
            <person name="Eisen J."/>
            <person name="Markowitz V."/>
            <person name="Hugenholtz P."/>
            <person name="Klenk H."/>
            <person name="Kyrpides N."/>
        </authorList>
    </citation>
    <scope>NUCLEOTIDE SEQUENCE [LARGE SCALE GENOMIC DNA]</scope>
    <source>
        <strain evidence="6">ATCC 43766 / DSM 16922 / JCM 21250 / NBRC 16016 / NCTC 11634 / CL345/78</strain>
    </source>
</reference>
<dbReference type="PROSITE" id="PS51161">
    <property type="entry name" value="ATP_CONE"/>
    <property type="match status" value="1"/>
</dbReference>
<dbReference type="GO" id="GO:0003677">
    <property type="term" value="F:DNA binding"/>
    <property type="evidence" value="ECO:0007669"/>
    <property type="project" value="InterPro"/>
</dbReference>
<accession>F0NZU9</accession>